<comment type="similarity">
    <text evidence="1">Belongs to the complex I NDUFA12 subunit family.</text>
</comment>
<keyword evidence="3" id="KW-1185">Reference proteome</keyword>
<organism evidence="3 4">
    <name type="scientific">Acrobeloides nanus</name>
    <dbReference type="NCBI Taxonomy" id="290746"/>
    <lineage>
        <taxon>Eukaryota</taxon>
        <taxon>Metazoa</taxon>
        <taxon>Ecdysozoa</taxon>
        <taxon>Nematoda</taxon>
        <taxon>Chromadorea</taxon>
        <taxon>Rhabditida</taxon>
        <taxon>Tylenchina</taxon>
        <taxon>Cephalobomorpha</taxon>
        <taxon>Cephaloboidea</taxon>
        <taxon>Cephalobidae</taxon>
        <taxon>Acrobeloides</taxon>
    </lineage>
</organism>
<dbReference type="Proteomes" id="UP000887540">
    <property type="component" value="Unplaced"/>
</dbReference>
<dbReference type="AlphaFoldDB" id="A0A914CBJ8"/>
<reference evidence="4" key="1">
    <citation type="submission" date="2022-11" db="UniProtKB">
        <authorList>
            <consortium name="WormBaseParasite"/>
        </authorList>
    </citation>
    <scope>IDENTIFICATION</scope>
</reference>
<evidence type="ECO:0000313" key="3">
    <source>
        <dbReference type="Proteomes" id="UP000887540"/>
    </source>
</evidence>
<dbReference type="GO" id="GO:0032981">
    <property type="term" value="P:mitochondrial respiratory chain complex I assembly"/>
    <property type="evidence" value="ECO:0007669"/>
    <property type="project" value="TreeGrafter"/>
</dbReference>
<dbReference type="GO" id="GO:0045271">
    <property type="term" value="C:respiratory chain complex I"/>
    <property type="evidence" value="ECO:0007669"/>
    <property type="project" value="InterPro"/>
</dbReference>
<dbReference type="PANTHER" id="PTHR32470">
    <property type="entry name" value="ADH DEHYDROGENASE [UBIQUINONE] 1 ALPHA SUBCOMPLEX ASSEMBLY FACTOR 2"/>
    <property type="match status" value="1"/>
</dbReference>
<name>A0A914CBJ8_9BILA</name>
<dbReference type="GO" id="GO:0005739">
    <property type="term" value="C:mitochondrion"/>
    <property type="evidence" value="ECO:0007669"/>
    <property type="project" value="TreeGrafter"/>
</dbReference>
<proteinExistence type="inferred from homology"/>
<dbReference type="WBParaSite" id="ACRNAN_Path_762.g2890.t1">
    <property type="protein sequence ID" value="ACRNAN_Path_762.g2890.t1"/>
    <property type="gene ID" value="ACRNAN_Path_762.g2890"/>
</dbReference>
<feature type="compositionally biased region" description="Polar residues" evidence="2">
    <location>
        <begin position="89"/>
        <end position="103"/>
    </location>
</feature>
<protein>
    <submittedName>
        <fullName evidence="4">NADH dehydrogenase [ubiquinone] 1 alpha subcomplex subunit 12</fullName>
    </submittedName>
</protein>
<evidence type="ECO:0000256" key="1">
    <source>
        <dbReference type="ARBA" id="ARBA00007355"/>
    </source>
</evidence>
<dbReference type="InterPro" id="IPR007763">
    <property type="entry name" value="NDUFA12"/>
</dbReference>
<feature type="region of interest" description="Disordered" evidence="2">
    <location>
        <begin position="55"/>
        <end position="150"/>
    </location>
</feature>
<dbReference type="PANTHER" id="PTHR32470:SF2">
    <property type="entry name" value="NADH DEHYDROGENASE [UBIQUINONE] 1 ALPHA SUBCOMPLEX ASSEMBLY FACTOR 2"/>
    <property type="match status" value="1"/>
</dbReference>
<dbReference type="InterPro" id="IPR052618">
    <property type="entry name" value="ComplexI_NDUFA12"/>
</dbReference>
<sequence>MPPRPTRPGVFSTIWTNFKNSLTRQSNEKIYVGEDSFGNKFYEYKKVARRATTNVMRGYDPSPDPNAPKPSVEWHSWTTGSRRFPPSEQEIQMNRLRAQSQLSEDAETEKRAPKIESTGKGAADVDRPHAFPTYKDIEIAPGVKKTESND</sequence>
<evidence type="ECO:0000256" key="2">
    <source>
        <dbReference type="SAM" id="MobiDB-lite"/>
    </source>
</evidence>
<evidence type="ECO:0000313" key="4">
    <source>
        <dbReference type="WBParaSite" id="ACRNAN_Path_762.g2890.t1"/>
    </source>
</evidence>
<dbReference type="Pfam" id="PF05071">
    <property type="entry name" value="NDUFA12"/>
    <property type="match status" value="1"/>
</dbReference>
<accession>A0A914CBJ8</accession>